<accession>A0ABR2J3W2</accession>
<keyword evidence="3" id="KW-1185">Reference proteome</keyword>
<proteinExistence type="predicted"/>
<keyword evidence="1" id="KW-1133">Transmembrane helix</keyword>
<feature type="transmembrane region" description="Helical" evidence="1">
    <location>
        <begin position="663"/>
        <end position="688"/>
    </location>
</feature>
<dbReference type="PANTHER" id="PTHR45661:SF3">
    <property type="entry name" value="IG-LIKE DOMAIN-CONTAINING PROTEIN"/>
    <property type="match status" value="1"/>
</dbReference>
<evidence type="ECO:0000313" key="3">
    <source>
        <dbReference type="Proteomes" id="UP001470230"/>
    </source>
</evidence>
<feature type="transmembrane region" description="Helical" evidence="1">
    <location>
        <begin position="614"/>
        <end position="642"/>
    </location>
</feature>
<evidence type="ECO:0000313" key="2">
    <source>
        <dbReference type="EMBL" id="KAK8871780.1"/>
    </source>
</evidence>
<protein>
    <recommendedName>
        <fullName evidence="4">Surface antigen BspA-like</fullName>
    </recommendedName>
</protein>
<dbReference type="InterPro" id="IPR036770">
    <property type="entry name" value="Ankyrin_rpt-contain_sf"/>
</dbReference>
<comment type="caution">
    <text evidence="2">The sequence shown here is derived from an EMBL/GenBank/DDBJ whole genome shotgun (WGS) entry which is preliminary data.</text>
</comment>
<gene>
    <name evidence="2" type="ORF">M9Y10_007521</name>
</gene>
<organism evidence="2 3">
    <name type="scientific">Tritrichomonas musculus</name>
    <dbReference type="NCBI Taxonomy" id="1915356"/>
    <lineage>
        <taxon>Eukaryota</taxon>
        <taxon>Metamonada</taxon>
        <taxon>Parabasalia</taxon>
        <taxon>Tritrichomonadida</taxon>
        <taxon>Tritrichomonadidae</taxon>
        <taxon>Tritrichomonas</taxon>
    </lineage>
</organism>
<evidence type="ECO:0008006" key="4">
    <source>
        <dbReference type="Google" id="ProtNLM"/>
    </source>
</evidence>
<dbReference type="InterPro" id="IPR032675">
    <property type="entry name" value="LRR_dom_sf"/>
</dbReference>
<feature type="transmembrane region" description="Helical" evidence="1">
    <location>
        <begin position="796"/>
        <end position="824"/>
    </location>
</feature>
<dbReference type="Gene3D" id="3.40.50.12480">
    <property type="match status" value="1"/>
</dbReference>
<dbReference type="InterPro" id="IPR053139">
    <property type="entry name" value="Surface_bspA-like"/>
</dbReference>
<reference evidence="2 3" key="1">
    <citation type="submission" date="2024-04" db="EMBL/GenBank/DDBJ databases">
        <title>Tritrichomonas musculus Genome.</title>
        <authorList>
            <person name="Alves-Ferreira E."/>
            <person name="Grigg M."/>
            <person name="Lorenzi H."/>
            <person name="Galac M."/>
        </authorList>
    </citation>
    <scope>NUCLEOTIDE SEQUENCE [LARGE SCALE GENOMIC DNA]</scope>
    <source>
        <strain evidence="2 3">EAF2021</strain>
    </source>
</reference>
<evidence type="ECO:0000256" key="1">
    <source>
        <dbReference type="SAM" id="Phobius"/>
    </source>
</evidence>
<dbReference type="InterPro" id="IPR026906">
    <property type="entry name" value="LRR_5"/>
</dbReference>
<sequence length="828" mass="96077">MEYQEYINAKEKLYDILLQFIEESSDDNKYYNLINILEKQEIQNYKEEVKLFFHLLIKISNNHHRLPDFFQKIEKILQFFYYYIKDTFAESEIFDIFKSNKLLILLFIEHKVISVDQTMVQEILFRSQKTSSNYHYFFYPEIKDFLCIQEQMKIEEELSKEDLLNNFEQKRKIGENPSYLCELIRNDSVEEFVSYVNRINLSIRNTTIKPSIIETNNFLIENEPSLIEYAAFYGSIQIFQYLRLNNAEMKPSLWLYAIHSQNAELVHILEECSIQPPYKTFSNCFNESIKCHHNEFANYFLENYLNENKINYQFIFQYYNYRYITAKIKVDNSIFYHACNFNYSELINLYLRTKERTIKDKNADVLDAIHNAANENNVELIYFLLIELSKTNTSEIFSHCNSLKLVALPPNITEIGFNSFDYCSSLINISIPSSVTIIGDYAFRSCSSLIKIKIPFSVTTIGQYAFADCSSLKEISIPFSVASIGQYAFSDCKLEQVFIPFSITSINNYTFNHCRSLKSISLPSSIKSIGKYAFYYCISLESVVFCPPIKSSPSEPTSNSSSSLKTIGDHAFSQCSSLYNIEIPSSVKSVGDDAFEDCPFLSDPNESHEVGGTYGLYLFILIFAMFTVLSIIVVFITSVVWWSRIHPYFSYGYKTGKTVYISLETSWISTLILFAYSLFYLLFCFIIKKHFNRSFTLKKRAFYGKCNEILNNVSTWICIALILIIFVSAIVASCYALKNEKKNGVSIKCLDYIYSGYHGAKDWVANQSLKKQNDFKKWESKLLDKAYGKDGKATNYYCLTVGLPIMIFSILPFVIAIIQASILYSANH</sequence>
<dbReference type="PANTHER" id="PTHR45661">
    <property type="entry name" value="SURFACE ANTIGEN"/>
    <property type="match status" value="1"/>
</dbReference>
<name>A0ABR2J3W2_9EUKA</name>
<dbReference type="Pfam" id="PF13306">
    <property type="entry name" value="LRR_5"/>
    <property type="match status" value="2"/>
</dbReference>
<dbReference type="EMBL" id="JAPFFF010000013">
    <property type="protein sequence ID" value="KAK8871780.1"/>
    <property type="molecule type" value="Genomic_DNA"/>
</dbReference>
<dbReference type="Gene3D" id="3.80.10.10">
    <property type="entry name" value="Ribonuclease Inhibitor"/>
    <property type="match status" value="3"/>
</dbReference>
<keyword evidence="1" id="KW-0472">Membrane</keyword>
<feature type="transmembrane region" description="Helical" evidence="1">
    <location>
        <begin position="713"/>
        <end position="737"/>
    </location>
</feature>
<dbReference type="SUPFAM" id="SSF48403">
    <property type="entry name" value="Ankyrin repeat"/>
    <property type="match status" value="1"/>
</dbReference>
<dbReference type="SUPFAM" id="SSF52058">
    <property type="entry name" value="L domain-like"/>
    <property type="match status" value="1"/>
</dbReference>
<keyword evidence="1" id="KW-0812">Transmembrane</keyword>
<dbReference type="Proteomes" id="UP001470230">
    <property type="component" value="Unassembled WGS sequence"/>
</dbReference>